<keyword evidence="1" id="KW-0175">Coiled coil</keyword>
<feature type="coiled-coil region" evidence="1">
    <location>
        <begin position="810"/>
        <end position="837"/>
    </location>
</feature>
<evidence type="ECO:0000256" key="1">
    <source>
        <dbReference type="SAM" id="Coils"/>
    </source>
</evidence>
<gene>
    <name evidence="4" type="ORF">A2871_02230</name>
</gene>
<protein>
    <recommendedName>
        <fullName evidence="3">Peptidase S74 domain-containing protein</fullName>
    </recommendedName>
</protein>
<dbReference type="AlphaFoldDB" id="A0A1F5ITW7"/>
<proteinExistence type="predicted"/>
<evidence type="ECO:0000259" key="3">
    <source>
        <dbReference type="PROSITE" id="PS51688"/>
    </source>
</evidence>
<evidence type="ECO:0000313" key="5">
    <source>
        <dbReference type="Proteomes" id="UP000176336"/>
    </source>
</evidence>
<keyword evidence="2" id="KW-1133">Transmembrane helix</keyword>
<evidence type="ECO:0000256" key="2">
    <source>
        <dbReference type="SAM" id="Phobius"/>
    </source>
</evidence>
<dbReference type="InterPro" id="IPR030392">
    <property type="entry name" value="S74_ICA"/>
</dbReference>
<evidence type="ECO:0000313" key="4">
    <source>
        <dbReference type="EMBL" id="OGE19779.1"/>
    </source>
</evidence>
<dbReference type="Gene3D" id="1.10.10.10">
    <property type="entry name" value="Winged helix-like DNA-binding domain superfamily/Winged helix DNA-binding domain"/>
    <property type="match status" value="1"/>
</dbReference>
<accession>A0A1F5ITW7</accession>
<dbReference type="Proteomes" id="UP000176336">
    <property type="component" value="Unassembled WGS sequence"/>
</dbReference>
<feature type="transmembrane region" description="Helical" evidence="2">
    <location>
        <begin position="7"/>
        <end position="28"/>
    </location>
</feature>
<dbReference type="PROSITE" id="PS51688">
    <property type="entry name" value="ICA"/>
    <property type="match status" value="1"/>
</dbReference>
<keyword evidence="2" id="KW-0472">Membrane</keyword>
<dbReference type="EMBL" id="MFCR01000001">
    <property type="protein sequence ID" value="OGE19779.1"/>
    <property type="molecule type" value="Genomic_DNA"/>
</dbReference>
<reference evidence="4 5" key="1">
    <citation type="journal article" date="2016" name="Nat. Commun.">
        <title>Thousands of microbial genomes shed light on interconnected biogeochemical processes in an aquifer system.</title>
        <authorList>
            <person name="Anantharaman K."/>
            <person name="Brown C.T."/>
            <person name="Hug L.A."/>
            <person name="Sharon I."/>
            <person name="Castelle C.J."/>
            <person name="Probst A.J."/>
            <person name="Thomas B.C."/>
            <person name="Singh A."/>
            <person name="Wilkins M.J."/>
            <person name="Karaoz U."/>
            <person name="Brodie E.L."/>
            <person name="Williams K.H."/>
            <person name="Hubbard S.S."/>
            <person name="Banfield J.F."/>
        </authorList>
    </citation>
    <scope>NUCLEOTIDE SEQUENCE [LARGE SCALE GENOMIC DNA]</scope>
</reference>
<name>A0A1F5ITW7_9BACT</name>
<feature type="domain" description="Peptidase S74" evidence="3">
    <location>
        <begin position="691"/>
        <end position="782"/>
    </location>
</feature>
<dbReference type="InterPro" id="IPR036388">
    <property type="entry name" value="WH-like_DNA-bd_sf"/>
</dbReference>
<comment type="caution">
    <text evidence="4">The sequence shown here is derived from an EMBL/GenBank/DDBJ whole genome shotgun (WGS) entry which is preliminary data.</text>
</comment>
<keyword evidence="2" id="KW-0812">Transmembrane</keyword>
<sequence length="838" mass="87059">MLPKSKLLRRLAISGLSLVVIIAGIAVFDKNTGIIEKTNKLAGEVAGLALTGKFLNYKIPGVLPASAVAPAPYQNVSGDVAISGRVGIGIVSPAAPLHVVGTNATVAKFESTGIAAQIKLKSNYGVANQRVKFIRAELGGLDFGSYTDTENDSNPQMFIANNGNVGIGTVTPVVPLAVYGTSDTTIGILGEGKTLTAGNLGSGDSYIMSGVRDSSAGDPGILLLSQGEGGWLAGMDNSDDNKLKFSSIWNNLAGGAKVTFTKDGNVGIGTASPSNHLEIADPTSVTTGEHINFTTHTGTATAGNAAGIAVGWYANGTSNTGGILRSINSLPLFLGTFTTPQAVTVLNNGNVGIGKVDPTSKLHIVGGAGPSDTVNAQVDSANGAAAELVLKGGSVATNRRAGIRFFSKQIGNSAGEWFMGESRSQISGDDNFYITSIDGLVNTDRLVIQRNGRVGIGTASPNPIGNLTLAGDGALILDQDGADVWRINSGGDSTGLQFQTVDRTTNVTTDRVVIRNSGNVGIGTAGPRAALEVANGNIYQSYDSNSLLYGIAVRRSTSGGFTYPDISSSNGNTIVLAGNDRGGGTVAINGNVGIGTVSPNAKLEIQAGFDATQTAPIEAIRIWGPNSPYNETSGQDIRWAFAAAGSAVIRGYRGENWGTYMRILTSSDSGGATPTGGVSIGNGATSWSAVSDSRLKTNITNITNALKTINELNPVNFNWKDPAWTKVPQLGLIAQDVNKVLPQIVTKDPDGYLGVQYSELIPVTIAAIKEQQKQISPLFNIIDVVNKIGRFVTVETQKLIVSGVDILERINFLSQKVDAQQKEIDALKAEINQLKANP</sequence>
<organism evidence="4 5">
    <name type="scientific">Candidatus Daviesbacteria bacterium RIFCSPHIGHO2_01_FULL_41_23</name>
    <dbReference type="NCBI Taxonomy" id="1797764"/>
    <lineage>
        <taxon>Bacteria</taxon>
        <taxon>Candidatus Daviesiibacteriota</taxon>
    </lineage>
</organism>
<dbReference type="Pfam" id="PF13884">
    <property type="entry name" value="Peptidase_S74"/>
    <property type="match status" value="1"/>
</dbReference>